<evidence type="ECO:0000313" key="2">
    <source>
        <dbReference type="Proteomes" id="UP000053923"/>
    </source>
</evidence>
<organism evidence="1 2">
    <name type="scientific">Streptomyces regalis</name>
    <dbReference type="NCBI Taxonomy" id="68262"/>
    <lineage>
        <taxon>Bacteria</taxon>
        <taxon>Bacillati</taxon>
        <taxon>Actinomycetota</taxon>
        <taxon>Actinomycetes</taxon>
        <taxon>Kitasatosporales</taxon>
        <taxon>Streptomycetaceae</taxon>
        <taxon>Streptomyces</taxon>
    </lineage>
</organism>
<comment type="caution">
    <text evidence="1">The sequence shown here is derived from an EMBL/GenBank/DDBJ whole genome shotgun (WGS) entry which is preliminary data.</text>
</comment>
<name>A0A101JCX6_9ACTN</name>
<gene>
    <name evidence="1" type="ORF">ADL12_37295</name>
</gene>
<dbReference type="EMBL" id="LLZG01000376">
    <property type="protein sequence ID" value="KUL24488.1"/>
    <property type="molecule type" value="Genomic_DNA"/>
</dbReference>
<evidence type="ECO:0000313" key="1">
    <source>
        <dbReference type="EMBL" id="KUL24488.1"/>
    </source>
</evidence>
<dbReference type="AlphaFoldDB" id="A0A101JCX6"/>
<reference evidence="2" key="1">
    <citation type="submission" date="2015-10" db="EMBL/GenBank/DDBJ databases">
        <authorList>
            <person name="Ju K.-S."/>
            <person name="Doroghazi J.R."/>
            <person name="Metcalf W.W."/>
        </authorList>
    </citation>
    <scope>NUCLEOTIDE SEQUENCE [LARGE SCALE GENOMIC DNA]</scope>
    <source>
        <strain evidence="2">NRRL 3151</strain>
    </source>
</reference>
<dbReference type="Proteomes" id="UP000053923">
    <property type="component" value="Unassembled WGS sequence"/>
</dbReference>
<proteinExistence type="predicted"/>
<protein>
    <submittedName>
        <fullName evidence="1">Uncharacterized protein</fullName>
    </submittedName>
</protein>
<accession>A0A101JCX6</accession>
<keyword evidence="2" id="KW-1185">Reference proteome</keyword>
<sequence length="196" mass="21302">MGAGEPVELELHLDTPSNMGTALALRRNPPYQHTLVAAGNWYIRVMDPDFAPRVAKALHAVVLKPLGETSSPDQPPYKDQLPEIPDKPAYKNLDALADKVDAAVGCADRDDDDNDPALSWQFLNCTTGRGGQQRQEHCADLAIYDDARSRDEGLWSKITDSRTPKGLVAGSNWSVALCDEALVDDVVKRVGGVEVP</sequence>